<keyword evidence="6" id="KW-1185">Reference proteome</keyword>
<dbReference type="AlphaFoldDB" id="A0A5E4Q399"/>
<evidence type="ECO:0000256" key="3">
    <source>
        <dbReference type="RuleBase" id="RU610713"/>
    </source>
</evidence>
<dbReference type="PANTHER" id="PTHR11769:SF35">
    <property type="entry name" value="HYALURONIDASE"/>
    <property type="match status" value="1"/>
</dbReference>
<comment type="similarity">
    <text evidence="1 3">Belongs to the glycosyl hydrolase 56 family.</text>
</comment>
<evidence type="ECO:0000256" key="1">
    <source>
        <dbReference type="ARBA" id="ARBA00008871"/>
    </source>
</evidence>
<accession>A0A5E4Q399</accession>
<name>A0A5E4Q399_9NEOP</name>
<dbReference type="Proteomes" id="UP000324832">
    <property type="component" value="Unassembled WGS sequence"/>
</dbReference>
<reference evidence="5 6" key="1">
    <citation type="submission" date="2017-07" db="EMBL/GenBank/DDBJ databases">
        <authorList>
            <person name="Talla V."/>
            <person name="Backstrom N."/>
        </authorList>
    </citation>
    <scope>NUCLEOTIDE SEQUENCE [LARGE SCALE GENOMIC DNA]</scope>
</reference>
<keyword evidence="2" id="KW-1015">Disulfide bond</keyword>
<dbReference type="PANTHER" id="PTHR11769">
    <property type="entry name" value="HYALURONIDASE"/>
    <property type="match status" value="1"/>
</dbReference>
<keyword evidence="4" id="KW-0732">Signal</keyword>
<evidence type="ECO:0000313" key="5">
    <source>
        <dbReference type="EMBL" id="VVC92703.1"/>
    </source>
</evidence>
<evidence type="ECO:0000256" key="2">
    <source>
        <dbReference type="ARBA" id="ARBA00023157"/>
    </source>
</evidence>
<dbReference type="GO" id="GO:0030214">
    <property type="term" value="P:hyaluronan catabolic process"/>
    <property type="evidence" value="ECO:0007669"/>
    <property type="project" value="TreeGrafter"/>
</dbReference>
<dbReference type="InterPro" id="IPR017853">
    <property type="entry name" value="GH"/>
</dbReference>
<feature type="signal peptide" evidence="4">
    <location>
        <begin position="1"/>
        <end position="18"/>
    </location>
</feature>
<sequence>MKPLFLLYLASYIAFCAAESDKNYFDVDDKIVRKKPFQVYWNVPTRQCKDKNIPFNNLEEKYGIIQNRNDAFEGDRITILYHPGLIPAILDGKLINGGVPQEGSLSKHLDQLRKDIYKKIPDPDFNDDKIVRKKPFQVYWNVPTRQCKDKNIPFNNLEEKYGIIQNRNDAFEGDRITILYHPGLIPAILDGKLINGGVPQEGSLSKHLDQLRKDIYKKIPDPDFNGPSTSLVAENQLTSTKPFKVYWNVPTMKCVTQNIYFDYIFEKFGIIPHTQDEIVMLLKPGNFPSISLSSGEVFNGGVPQNGDLDRYLAAFMATVDYKIPNANFTGIAVIDFGEWRPLLNHNVDELQRYKDKTNSVEAELHPAWPNKWITYEV</sequence>
<dbReference type="Gene3D" id="3.20.20.70">
    <property type="entry name" value="Aldolase class I"/>
    <property type="match status" value="3"/>
</dbReference>
<gene>
    <name evidence="5" type="ORF">LSINAPIS_LOCUS5074</name>
</gene>
<protein>
    <recommendedName>
        <fullName evidence="3">Hyaluronidase</fullName>
        <ecNumber evidence="3">3.2.1.35</ecNumber>
    </recommendedName>
</protein>
<evidence type="ECO:0000313" key="6">
    <source>
        <dbReference type="Proteomes" id="UP000324832"/>
    </source>
</evidence>
<dbReference type="SUPFAM" id="SSF51445">
    <property type="entry name" value="(Trans)glycosidases"/>
    <property type="match status" value="3"/>
</dbReference>
<dbReference type="GO" id="GO:0005975">
    <property type="term" value="P:carbohydrate metabolic process"/>
    <property type="evidence" value="ECO:0007669"/>
    <property type="project" value="InterPro"/>
</dbReference>
<dbReference type="GO" id="GO:0004415">
    <property type="term" value="F:hyalurononglucosaminidase activity"/>
    <property type="evidence" value="ECO:0007669"/>
    <property type="project" value="UniProtKB-UniRule"/>
</dbReference>
<organism evidence="5 6">
    <name type="scientific">Leptidea sinapis</name>
    <dbReference type="NCBI Taxonomy" id="189913"/>
    <lineage>
        <taxon>Eukaryota</taxon>
        <taxon>Metazoa</taxon>
        <taxon>Ecdysozoa</taxon>
        <taxon>Arthropoda</taxon>
        <taxon>Hexapoda</taxon>
        <taxon>Insecta</taxon>
        <taxon>Pterygota</taxon>
        <taxon>Neoptera</taxon>
        <taxon>Endopterygota</taxon>
        <taxon>Lepidoptera</taxon>
        <taxon>Glossata</taxon>
        <taxon>Ditrysia</taxon>
        <taxon>Papilionoidea</taxon>
        <taxon>Pieridae</taxon>
        <taxon>Dismorphiinae</taxon>
        <taxon>Leptidea</taxon>
    </lineage>
</organism>
<keyword evidence="3" id="KW-0378">Hydrolase</keyword>
<dbReference type="Pfam" id="PF01630">
    <property type="entry name" value="Glyco_hydro_56"/>
    <property type="match status" value="3"/>
</dbReference>
<dbReference type="InterPro" id="IPR018155">
    <property type="entry name" value="Hyaluronidase"/>
</dbReference>
<evidence type="ECO:0000256" key="4">
    <source>
        <dbReference type="SAM" id="SignalP"/>
    </source>
</evidence>
<feature type="chain" id="PRO_5023134637" description="Hyaluronidase" evidence="4">
    <location>
        <begin position="19"/>
        <end position="377"/>
    </location>
</feature>
<dbReference type="InterPro" id="IPR013785">
    <property type="entry name" value="Aldolase_TIM"/>
</dbReference>
<comment type="catalytic activity">
    <reaction evidence="3">
        <text>Random hydrolysis of (1-&gt;4)-linkages between N-acetyl-beta-D-glucosamine and D-glucuronate residues in hyaluronate.</text>
        <dbReference type="EC" id="3.2.1.35"/>
    </reaction>
</comment>
<keyword evidence="3" id="KW-0326">Glycosidase</keyword>
<proteinExistence type="inferred from homology"/>
<dbReference type="EMBL" id="FZQP02001371">
    <property type="protein sequence ID" value="VVC92703.1"/>
    <property type="molecule type" value="Genomic_DNA"/>
</dbReference>
<dbReference type="EC" id="3.2.1.35" evidence="3"/>